<dbReference type="GO" id="GO:0031119">
    <property type="term" value="P:tRNA pseudouridine synthesis"/>
    <property type="evidence" value="ECO:0007669"/>
    <property type="project" value="UniProtKB-UniRule"/>
</dbReference>
<dbReference type="EMBL" id="CP003261">
    <property type="protein sequence ID" value="AGK99188.1"/>
    <property type="molecule type" value="Genomic_DNA"/>
</dbReference>
<dbReference type="InterPro" id="IPR020097">
    <property type="entry name" value="PsdUridine_synth_TruA_a/b_dom"/>
</dbReference>
<name>R4K9F2_CLOPA</name>
<comment type="subunit">
    <text evidence="4">Homodimer.</text>
</comment>
<dbReference type="Proteomes" id="UP000013523">
    <property type="component" value="Chromosome"/>
</dbReference>
<evidence type="ECO:0000256" key="6">
    <source>
        <dbReference type="PIRSR" id="PIRSR001430-2"/>
    </source>
</evidence>
<dbReference type="PANTHER" id="PTHR11142">
    <property type="entry name" value="PSEUDOURIDYLATE SYNTHASE"/>
    <property type="match status" value="1"/>
</dbReference>
<dbReference type="AlphaFoldDB" id="R4K9F2"/>
<reference evidence="9 10" key="1">
    <citation type="submission" date="2012-01" db="EMBL/GenBank/DDBJ databases">
        <title>Complete sequence of chromosome of Clostridium pasteurianum BC1.</title>
        <authorList>
            <consortium name="US DOE Joint Genome Institute"/>
            <person name="Lucas S."/>
            <person name="Han J."/>
            <person name="Lapidus A."/>
            <person name="Cheng J.-F."/>
            <person name="Goodwin L."/>
            <person name="Pitluck S."/>
            <person name="Peters L."/>
            <person name="Mikhailova N."/>
            <person name="Teshima H."/>
            <person name="Detter J.C."/>
            <person name="Han C."/>
            <person name="Tapia R."/>
            <person name="Land M."/>
            <person name="Hauser L."/>
            <person name="Kyrpides N."/>
            <person name="Ivanova N."/>
            <person name="Pagani I."/>
            <person name="Dunn J."/>
            <person name="Taghavi S."/>
            <person name="Francis A."/>
            <person name="van der Lelie D."/>
            <person name="Woyke T."/>
        </authorList>
    </citation>
    <scope>NUCLEOTIDE SEQUENCE [LARGE SCALE GENOMIC DNA]</scope>
    <source>
        <strain evidence="9 10">BC1</strain>
    </source>
</reference>
<dbReference type="CDD" id="cd02570">
    <property type="entry name" value="PseudoU_synth_EcTruA"/>
    <property type="match status" value="1"/>
</dbReference>
<evidence type="ECO:0000256" key="1">
    <source>
        <dbReference type="ARBA" id="ARBA00009375"/>
    </source>
</evidence>
<dbReference type="Pfam" id="PF01416">
    <property type="entry name" value="PseudoU_synth_1"/>
    <property type="match status" value="2"/>
</dbReference>
<evidence type="ECO:0000256" key="2">
    <source>
        <dbReference type="ARBA" id="ARBA00022694"/>
    </source>
</evidence>
<organism evidence="9 10">
    <name type="scientific">Clostridium pasteurianum BC1</name>
    <dbReference type="NCBI Taxonomy" id="86416"/>
    <lineage>
        <taxon>Bacteria</taxon>
        <taxon>Bacillati</taxon>
        <taxon>Bacillota</taxon>
        <taxon>Clostridia</taxon>
        <taxon>Eubacteriales</taxon>
        <taxon>Clostridiaceae</taxon>
        <taxon>Clostridium</taxon>
    </lineage>
</organism>
<dbReference type="InterPro" id="IPR020095">
    <property type="entry name" value="PsdUridine_synth_TruA_C"/>
</dbReference>
<feature type="domain" description="Pseudouridine synthase I TruA alpha/beta" evidence="8">
    <location>
        <begin position="8"/>
        <end position="104"/>
    </location>
</feature>
<dbReference type="OrthoDB" id="9811823at2"/>
<evidence type="ECO:0000256" key="7">
    <source>
        <dbReference type="RuleBase" id="RU003792"/>
    </source>
</evidence>
<dbReference type="HAMAP" id="MF_00171">
    <property type="entry name" value="TruA"/>
    <property type="match status" value="1"/>
</dbReference>
<keyword evidence="10" id="KW-1185">Reference proteome</keyword>
<evidence type="ECO:0000259" key="8">
    <source>
        <dbReference type="Pfam" id="PF01416"/>
    </source>
</evidence>
<evidence type="ECO:0000256" key="4">
    <source>
        <dbReference type="HAMAP-Rule" id="MF_00171"/>
    </source>
</evidence>
<dbReference type="GO" id="GO:0160147">
    <property type="term" value="F:tRNA pseudouridine(38-40) synthase activity"/>
    <property type="evidence" value="ECO:0007669"/>
    <property type="project" value="UniProtKB-EC"/>
</dbReference>
<comment type="caution">
    <text evidence="4">Lacks conserved residue(s) required for the propagation of feature annotation.</text>
</comment>
<dbReference type="eggNOG" id="COG0101">
    <property type="taxonomic scope" value="Bacteria"/>
</dbReference>
<dbReference type="HOGENOM" id="CLU_014673_0_1_9"/>
<dbReference type="InterPro" id="IPR020094">
    <property type="entry name" value="TruA/RsuA/RluB/E/F_N"/>
</dbReference>
<comment type="catalytic activity">
    <reaction evidence="4 7">
        <text>uridine(38/39/40) in tRNA = pseudouridine(38/39/40) in tRNA</text>
        <dbReference type="Rhea" id="RHEA:22376"/>
        <dbReference type="Rhea" id="RHEA-COMP:10085"/>
        <dbReference type="Rhea" id="RHEA-COMP:10087"/>
        <dbReference type="ChEBI" id="CHEBI:65314"/>
        <dbReference type="ChEBI" id="CHEBI:65315"/>
        <dbReference type="EC" id="5.4.99.12"/>
    </reaction>
</comment>
<gene>
    <name evidence="4" type="primary">truA</name>
    <name evidence="9" type="ORF">Clopa_4478</name>
</gene>
<dbReference type="InterPro" id="IPR020103">
    <property type="entry name" value="PsdUridine_synth_cat_dom_sf"/>
</dbReference>
<comment type="function">
    <text evidence="4">Formation of pseudouridine at positions 38, 39 and 40 in the anticodon stem and loop of transfer RNAs.</text>
</comment>
<dbReference type="KEGG" id="cpas:Clopa_4478"/>
<dbReference type="STRING" id="86416.Clopa_4478"/>
<dbReference type="PIRSF" id="PIRSF001430">
    <property type="entry name" value="tRNA_psdUrid_synth"/>
    <property type="match status" value="1"/>
</dbReference>
<evidence type="ECO:0000256" key="3">
    <source>
        <dbReference type="ARBA" id="ARBA00023235"/>
    </source>
</evidence>
<proteinExistence type="inferred from homology"/>
<evidence type="ECO:0000256" key="5">
    <source>
        <dbReference type="PIRSR" id="PIRSR001430-1"/>
    </source>
</evidence>
<dbReference type="NCBIfam" id="TIGR00071">
    <property type="entry name" value="hisT_truA"/>
    <property type="match status" value="1"/>
</dbReference>
<dbReference type="PANTHER" id="PTHR11142:SF0">
    <property type="entry name" value="TRNA PSEUDOURIDINE SYNTHASE-LIKE 1"/>
    <property type="match status" value="1"/>
</dbReference>
<dbReference type="Gene3D" id="3.30.70.580">
    <property type="entry name" value="Pseudouridine synthase I, catalytic domain, N-terminal subdomain"/>
    <property type="match status" value="1"/>
</dbReference>
<accession>R4K9F2</accession>
<evidence type="ECO:0000313" key="10">
    <source>
        <dbReference type="Proteomes" id="UP000013523"/>
    </source>
</evidence>
<keyword evidence="2 4" id="KW-0819">tRNA processing</keyword>
<dbReference type="Gene3D" id="3.30.70.660">
    <property type="entry name" value="Pseudouridine synthase I, catalytic domain, C-terminal subdomain"/>
    <property type="match status" value="1"/>
</dbReference>
<feature type="binding site" evidence="4 6">
    <location>
        <position position="110"/>
    </location>
    <ligand>
        <name>substrate</name>
    </ligand>
</feature>
<sequence>MKNVKLTIEYDGTNYSGWQIQNNAITIEQVLEENLKDITGENLKIIGSSRTDAGVHARGFVGNFLTESKIPSDRFRNILNSKLPEDIVILNSEEVELNFNSRFNSKGKTYSYTVLNTPQKPAIGRNYVYHFRRDIDLALMIEASKQFIGTHDFAAFKSSGGNTKTTVRTISSLKIIKQGDYIIFTVTGDGFLYNMVRIIIGTLMEVGLKRIEAKRVRDILISKDRTMSGPCVPPEGLCLEKVYY</sequence>
<dbReference type="FunFam" id="3.30.70.580:FF:000001">
    <property type="entry name" value="tRNA pseudouridine synthase A"/>
    <property type="match status" value="1"/>
</dbReference>
<dbReference type="RefSeq" id="WP_015617459.1">
    <property type="nucleotide sequence ID" value="NC_021182.1"/>
</dbReference>
<feature type="active site" description="Nucleophile" evidence="4 5">
    <location>
        <position position="52"/>
    </location>
</feature>
<dbReference type="SUPFAM" id="SSF55120">
    <property type="entry name" value="Pseudouridine synthase"/>
    <property type="match status" value="1"/>
</dbReference>
<feature type="domain" description="Pseudouridine synthase I TruA alpha/beta" evidence="8">
    <location>
        <begin position="143"/>
        <end position="244"/>
    </location>
</feature>
<dbReference type="EC" id="5.4.99.12" evidence="4"/>
<keyword evidence="3 4" id="KW-0413">Isomerase</keyword>
<dbReference type="GO" id="GO:0003723">
    <property type="term" value="F:RNA binding"/>
    <property type="evidence" value="ECO:0007669"/>
    <property type="project" value="InterPro"/>
</dbReference>
<protein>
    <recommendedName>
        <fullName evidence="4">tRNA pseudouridine synthase A</fullName>
        <ecNumber evidence="4">5.4.99.12</ecNumber>
    </recommendedName>
    <alternativeName>
        <fullName evidence="4">tRNA pseudouridine(38-40) synthase</fullName>
    </alternativeName>
    <alternativeName>
        <fullName evidence="4">tRNA pseudouridylate synthase I</fullName>
    </alternativeName>
    <alternativeName>
        <fullName evidence="4">tRNA-uridine isomerase I</fullName>
    </alternativeName>
</protein>
<evidence type="ECO:0000313" key="9">
    <source>
        <dbReference type="EMBL" id="AGK99188.1"/>
    </source>
</evidence>
<dbReference type="InterPro" id="IPR001406">
    <property type="entry name" value="PsdUridine_synth_TruA"/>
</dbReference>
<comment type="similarity">
    <text evidence="1 4 7">Belongs to the tRNA pseudouridine synthase TruA family.</text>
</comment>
<dbReference type="PATRIC" id="fig|86416.3.peg.4487"/>